<accession>A0A427Y704</accession>
<protein>
    <recommendedName>
        <fullName evidence="2">Rit1 N-terminal domain-containing protein</fullName>
    </recommendedName>
</protein>
<feature type="domain" description="Rit1 N-terminal" evidence="2">
    <location>
        <begin position="1"/>
        <end position="167"/>
    </location>
</feature>
<dbReference type="GO" id="GO:0043399">
    <property type="term" value="F:tRNA adenosine(64)-2'-O-ribosylphosphate transferase activity"/>
    <property type="evidence" value="ECO:0007669"/>
    <property type="project" value="InterPro"/>
</dbReference>
<dbReference type="Pfam" id="PF17184">
    <property type="entry name" value="Rit1_C"/>
    <property type="match status" value="1"/>
</dbReference>
<name>A0A427Y704_9TREE</name>
<sequence length="413" mass="44872">MPDGLSKTVPICPEPEGWDTNLYLPAQIVSPSECAQIEAKLDCWAEALESSVLPLPDLKKPLHPFFVHPATSYPPHISPSPAFTPIICVSASRWINDTGRGDVVPTATHVGDGMFSRTVAFDYVPGAGDDDELWGQGLKPALYHKHKADLLSTPRDELPDVVDDLVEEARDLSRAFNSLSVEPSDGSESPVEGIWTTSIYVAPNLRLDLGEPIQNPTTITRSEDKTLKVTVRVVEVYKPLKDTPCVLPVDVAKTTPVFMFALPSPRSHGKDFIIALGSLVTKLRALASQSITLQVLLSPGREEELTTAVDIYKKGVSSNSGERQTSLRNSLPSSSSLTGPELQAARKAIIPVAIALLSAIPGLEDRVDEGELDVDKAVIADYLHTLVALWPDGNVQRAALKRLNEFLMSSDYR</sequence>
<dbReference type="OrthoDB" id="45256at2759"/>
<dbReference type="EMBL" id="RSCE01000002">
    <property type="protein sequence ID" value="RSH86873.1"/>
    <property type="molecule type" value="Genomic_DNA"/>
</dbReference>
<evidence type="ECO:0000313" key="3">
    <source>
        <dbReference type="EMBL" id="RSH86873.1"/>
    </source>
</evidence>
<evidence type="ECO:0000259" key="2">
    <source>
        <dbReference type="Pfam" id="PF17184"/>
    </source>
</evidence>
<feature type="region of interest" description="Disordered" evidence="1">
    <location>
        <begin position="318"/>
        <end position="338"/>
    </location>
</feature>
<evidence type="ECO:0000256" key="1">
    <source>
        <dbReference type="SAM" id="MobiDB-lite"/>
    </source>
</evidence>
<reference evidence="3 4" key="1">
    <citation type="submission" date="2018-11" db="EMBL/GenBank/DDBJ databases">
        <title>Genome sequence of Apiotrichum porosum DSM 27194.</title>
        <authorList>
            <person name="Aliyu H."/>
            <person name="Gorte O."/>
            <person name="Ochsenreither K."/>
        </authorList>
    </citation>
    <scope>NUCLEOTIDE SEQUENCE [LARGE SCALE GENOMIC DNA]</scope>
    <source>
        <strain evidence="3 4">DSM 27194</strain>
    </source>
</reference>
<organism evidence="3 4">
    <name type="scientific">Apiotrichum porosum</name>
    <dbReference type="NCBI Taxonomy" id="105984"/>
    <lineage>
        <taxon>Eukaryota</taxon>
        <taxon>Fungi</taxon>
        <taxon>Dikarya</taxon>
        <taxon>Basidiomycota</taxon>
        <taxon>Agaricomycotina</taxon>
        <taxon>Tremellomycetes</taxon>
        <taxon>Trichosporonales</taxon>
        <taxon>Trichosporonaceae</taxon>
        <taxon>Apiotrichum</taxon>
    </lineage>
</organism>
<dbReference type="PANTHER" id="PTHR31811:SF0">
    <property type="entry name" value="TRNA A64-2'-O-RIBOSYLPHOSPHATE TRANSFERASE"/>
    <property type="match status" value="1"/>
</dbReference>
<dbReference type="GO" id="GO:0019988">
    <property type="term" value="P:charged-tRNA amino acid modification"/>
    <property type="evidence" value="ECO:0007669"/>
    <property type="project" value="InterPro"/>
</dbReference>
<dbReference type="PANTHER" id="PTHR31811">
    <property type="entry name" value="TRNA A64-2'-O-RIBOSYLPHOSPHATE TRANSFERASE"/>
    <property type="match status" value="1"/>
</dbReference>
<comment type="caution">
    <text evidence="3">The sequence shown here is derived from an EMBL/GenBank/DDBJ whole genome shotgun (WGS) entry which is preliminary data.</text>
</comment>
<dbReference type="GeneID" id="39589694"/>
<dbReference type="InterPro" id="IPR007306">
    <property type="entry name" value="Rit1"/>
</dbReference>
<dbReference type="RefSeq" id="XP_028479658.1">
    <property type="nucleotide sequence ID" value="XM_028620686.1"/>
</dbReference>
<dbReference type="STRING" id="105984.A0A427Y704"/>
<gene>
    <name evidence="3" type="ORF">EHS24_005151</name>
</gene>
<dbReference type="InterPro" id="IPR033449">
    <property type="entry name" value="Rit1_N"/>
</dbReference>
<proteinExistence type="predicted"/>
<evidence type="ECO:0000313" key="4">
    <source>
        <dbReference type="Proteomes" id="UP000279236"/>
    </source>
</evidence>
<dbReference type="AlphaFoldDB" id="A0A427Y704"/>
<feature type="compositionally biased region" description="Low complexity" evidence="1">
    <location>
        <begin position="326"/>
        <end position="337"/>
    </location>
</feature>
<dbReference type="Proteomes" id="UP000279236">
    <property type="component" value="Unassembled WGS sequence"/>
</dbReference>
<keyword evidence="4" id="KW-1185">Reference proteome</keyword>
<dbReference type="GO" id="GO:0005737">
    <property type="term" value="C:cytoplasm"/>
    <property type="evidence" value="ECO:0007669"/>
    <property type="project" value="TreeGrafter"/>
</dbReference>